<dbReference type="PROSITE" id="PS50110">
    <property type="entry name" value="RESPONSE_REGULATORY"/>
    <property type="match status" value="1"/>
</dbReference>
<feature type="domain" description="Response regulatory" evidence="3">
    <location>
        <begin position="12"/>
        <end position="121"/>
    </location>
</feature>
<dbReference type="InterPro" id="IPR050595">
    <property type="entry name" value="Bact_response_regulator"/>
</dbReference>
<dbReference type="RefSeq" id="WP_146571572.1">
    <property type="nucleotide sequence ID" value="NZ_CP042306.1"/>
</dbReference>
<evidence type="ECO:0000313" key="4">
    <source>
        <dbReference type="EMBL" id="QDZ07766.1"/>
    </source>
</evidence>
<evidence type="ECO:0000313" key="5">
    <source>
        <dbReference type="Proteomes" id="UP000315673"/>
    </source>
</evidence>
<reference evidence="4 5" key="1">
    <citation type="submission" date="2019-07" db="EMBL/GenBank/DDBJ databases">
        <title>Full genome sequence of Sphingomonas sp. 4R-6-7(HKS19).</title>
        <authorList>
            <person name="Im W.-T."/>
        </authorList>
    </citation>
    <scope>NUCLEOTIDE SEQUENCE [LARGE SCALE GENOMIC DNA]</scope>
    <source>
        <strain evidence="4 5">HKS19</strain>
    </source>
</reference>
<dbReference type="PANTHER" id="PTHR44591">
    <property type="entry name" value="STRESS RESPONSE REGULATOR PROTEIN 1"/>
    <property type="match status" value="1"/>
</dbReference>
<dbReference type="InterPro" id="IPR011006">
    <property type="entry name" value="CheY-like_superfamily"/>
</dbReference>
<accession>A0A5B8LIL8</accession>
<dbReference type="EMBL" id="CP042306">
    <property type="protein sequence ID" value="QDZ07766.1"/>
    <property type="molecule type" value="Genomic_DNA"/>
</dbReference>
<keyword evidence="1 2" id="KW-0597">Phosphoprotein</keyword>
<name>A0A5B8LIL8_9SPHN</name>
<dbReference type="Pfam" id="PF00072">
    <property type="entry name" value="Response_reg"/>
    <property type="match status" value="1"/>
</dbReference>
<sequence>MVFGRRKRTITRLLVCEDEPLIAFDNEYALTEEGFEVVATVDKVADAIAVLDANADVHLVLADVSLADGNGIDLARQAHARGVPVIFCTGDCPEGGRAFARGCLAKPYSPADLIDAIAAVDSLIQGRARPRRLPRGFSLFDQEATA</sequence>
<evidence type="ECO:0000259" key="3">
    <source>
        <dbReference type="PROSITE" id="PS50110"/>
    </source>
</evidence>
<evidence type="ECO:0000256" key="1">
    <source>
        <dbReference type="ARBA" id="ARBA00022553"/>
    </source>
</evidence>
<dbReference type="PANTHER" id="PTHR44591:SF21">
    <property type="entry name" value="TWO-COMPONENT RESPONSE REGULATOR"/>
    <property type="match status" value="1"/>
</dbReference>
<gene>
    <name evidence="4" type="ORF">FPZ24_09935</name>
</gene>
<dbReference type="GO" id="GO:0000160">
    <property type="term" value="P:phosphorelay signal transduction system"/>
    <property type="evidence" value="ECO:0007669"/>
    <property type="project" value="InterPro"/>
</dbReference>
<dbReference type="KEGG" id="spai:FPZ24_09935"/>
<dbReference type="OrthoDB" id="7471842at2"/>
<dbReference type="Gene3D" id="3.40.50.2300">
    <property type="match status" value="1"/>
</dbReference>
<feature type="modified residue" description="4-aspartylphosphate" evidence="2">
    <location>
        <position position="63"/>
    </location>
</feature>
<dbReference type="SUPFAM" id="SSF52172">
    <property type="entry name" value="CheY-like"/>
    <property type="match status" value="1"/>
</dbReference>
<organism evidence="4 5">
    <name type="scientific">Sphingomonas panacisoli</name>
    <dbReference type="NCBI Taxonomy" id="1813879"/>
    <lineage>
        <taxon>Bacteria</taxon>
        <taxon>Pseudomonadati</taxon>
        <taxon>Pseudomonadota</taxon>
        <taxon>Alphaproteobacteria</taxon>
        <taxon>Sphingomonadales</taxon>
        <taxon>Sphingomonadaceae</taxon>
        <taxon>Sphingomonas</taxon>
    </lineage>
</organism>
<dbReference type="AlphaFoldDB" id="A0A5B8LIL8"/>
<evidence type="ECO:0000256" key="2">
    <source>
        <dbReference type="PROSITE-ProRule" id="PRU00169"/>
    </source>
</evidence>
<keyword evidence="5" id="KW-1185">Reference proteome</keyword>
<dbReference type="SMART" id="SM00448">
    <property type="entry name" value="REC"/>
    <property type="match status" value="1"/>
</dbReference>
<protein>
    <submittedName>
        <fullName evidence="4">Response regulator</fullName>
    </submittedName>
</protein>
<dbReference type="InterPro" id="IPR001789">
    <property type="entry name" value="Sig_transdc_resp-reg_receiver"/>
</dbReference>
<dbReference type="Proteomes" id="UP000315673">
    <property type="component" value="Chromosome"/>
</dbReference>
<proteinExistence type="predicted"/>